<dbReference type="STRING" id="8840.ENSAPLP00000023502"/>
<dbReference type="PROSITE" id="PS51228">
    <property type="entry name" value="ACB_2"/>
    <property type="match status" value="1"/>
</dbReference>
<sequence>MAETGSVHATRFEAAVKVIQSLPKNGSFQPTNEMMLKFYSFYKQATQGPCNIPRPGFWDPIGRYKWDAWSALGDMSKEEAMIAYVEEMKKILESMPMTEKVEELLQVIGPFYEIVEDKKNRGSDLTSVRMEKVSKYLEDLSNVMNSTPNIKAVNGKAESSDSGAESEEEGLREEEEKELQQNGKEYKSVKTESAAAKDLESIVANGCYKDGFIPDLQNGIQTKSALNGLNTEEEIKKTEPSLEIANNSAHQGGNEENTEEVSGTQHLTSDSDSEVYCDSMEQLGLEEPLDIITSTKGSLKRSSHLLDVDHSLLLENTDLPRHACMTSGNLHLGNNVEGTVQEEGEVKCGGEDGQATNGGPHKEKKGGEKADFYGVRRGRGHRLQPLGDGSQGGQMGSGGDGERWGSDRGPRGSLNEQIAVVLMRLQEDMQNVLQRLHMLEAVTASQARSATLQSNYQPDSSVKKTELRIDDLAQRLLGEDGPGKRRNSEFLQNLRIWDDVPSVIVYILRDESTNEV</sequence>
<dbReference type="PIRSF" id="PIRSF002412">
    <property type="entry name" value="MA_DBI"/>
    <property type="match status" value="1"/>
</dbReference>
<evidence type="ECO:0000259" key="14">
    <source>
        <dbReference type="PROSITE" id="PS51228"/>
    </source>
</evidence>
<evidence type="ECO:0000256" key="6">
    <source>
        <dbReference type="ARBA" id="ARBA00023006"/>
    </source>
</evidence>
<evidence type="ECO:0000256" key="2">
    <source>
        <dbReference type="ARBA" id="ARBA00010310"/>
    </source>
</evidence>
<evidence type="ECO:0000256" key="8">
    <source>
        <dbReference type="ARBA" id="ARBA00023121"/>
    </source>
</evidence>
<feature type="compositionally biased region" description="Polar residues" evidence="13">
    <location>
        <begin position="244"/>
        <end position="270"/>
    </location>
</feature>
<evidence type="ECO:0000313" key="16">
    <source>
        <dbReference type="Proteomes" id="UP000016666"/>
    </source>
</evidence>
<dbReference type="GO" id="GO:0000062">
    <property type="term" value="F:fatty-acyl-CoA binding"/>
    <property type="evidence" value="ECO:0007669"/>
    <property type="project" value="InterPro"/>
</dbReference>
<feature type="region of interest" description="Disordered" evidence="13">
    <location>
        <begin position="152"/>
        <end position="187"/>
    </location>
</feature>
<evidence type="ECO:0000256" key="13">
    <source>
        <dbReference type="SAM" id="MobiDB-lite"/>
    </source>
</evidence>
<reference evidence="15" key="2">
    <citation type="submission" date="2025-08" db="UniProtKB">
        <authorList>
            <consortium name="Ensembl"/>
        </authorList>
    </citation>
    <scope>IDENTIFICATION</scope>
</reference>
<gene>
    <name evidence="15" type="primary">ACBD5</name>
</gene>
<evidence type="ECO:0000256" key="10">
    <source>
        <dbReference type="ARBA" id="ARBA00025481"/>
    </source>
</evidence>
<organism evidence="15 16">
    <name type="scientific">Anas platyrhynchos platyrhynchos</name>
    <name type="common">Northern mallard</name>
    <dbReference type="NCBI Taxonomy" id="8840"/>
    <lineage>
        <taxon>Eukaryota</taxon>
        <taxon>Metazoa</taxon>
        <taxon>Chordata</taxon>
        <taxon>Craniata</taxon>
        <taxon>Vertebrata</taxon>
        <taxon>Euteleostomi</taxon>
        <taxon>Archelosauria</taxon>
        <taxon>Archosauria</taxon>
        <taxon>Dinosauria</taxon>
        <taxon>Saurischia</taxon>
        <taxon>Theropoda</taxon>
        <taxon>Coelurosauria</taxon>
        <taxon>Aves</taxon>
        <taxon>Neognathae</taxon>
        <taxon>Galloanserae</taxon>
        <taxon>Anseriformes</taxon>
        <taxon>Anatidae</taxon>
        <taxon>Anatinae</taxon>
        <taxon>Anas</taxon>
    </lineage>
</organism>
<reference evidence="15" key="3">
    <citation type="submission" date="2025-09" db="UniProtKB">
        <authorList>
            <consortium name="Ensembl"/>
        </authorList>
    </citation>
    <scope>IDENTIFICATION</scope>
</reference>
<evidence type="ECO:0000256" key="12">
    <source>
        <dbReference type="PIRSR" id="PIRSR002412-1"/>
    </source>
</evidence>
<keyword evidence="7" id="KW-0175">Coiled coil</keyword>
<feature type="compositionally biased region" description="Acidic residues" evidence="13">
    <location>
        <begin position="164"/>
        <end position="177"/>
    </location>
</feature>
<dbReference type="GO" id="GO:0016020">
    <property type="term" value="C:membrane"/>
    <property type="evidence" value="ECO:0007669"/>
    <property type="project" value="UniProtKB-SubCell"/>
</dbReference>
<evidence type="ECO:0000256" key="5">
    <source>
        <dbReference type="ARBA" id="ARBA00022989"/>
    </source>
</evidence>
<keyword evidence="8 11" id="KW-0446">Lipid-binding</keyword>
<dbReference type="InterPro" id="IPR000582">
    <property type="entry name" value="Acyl-CoA-binding_protein"/>
</dbReference>
<comment type="function">
    <text evidence="10">Acyl-CoA binding protein which acts as the peroxisome receptor for pexophagy but is dispensable for aggrephagy and nonselective autophagy. Binds medium- and long-chain acyl-CoA esters.</text>
</comment>
<dbReference type="InterPro" id="IPR035984">
    <property type="entry name" value="Acyl-CoA-binding_sf"/>
</dbReference>
<evidence type="ECO:0000256" key="11">
    <source>
        <dbReference type="PIRNR" id="PIRNR002412"/>
    </source>
</evidence>
<feature type="domain" description="ACB" evidence="14">
    <location>
        <begin position="8"/>
        <end position="97"/>
    </location>
</feature>
<evidence type="ECO:0000256" key="9">
    <source>
        <dbReference type="ARBA" id="ARBA00023136"/>
    </source>
</evidence>
<dbReference type="GO" id="GO:0005777">
    <property type="term" value="C:peroxisome"/>
    <property type="evidence" value="ECO:0007669"/>
    <property type="project" value="Ensembl"/>
</dbReference>
<dbReference type="InterPro" id="IPR014352">
    <property type="entry name" value="FERM/acyl-CoA-bd_prot_sf"/>
</dbReference>
<evidence type="ECO:0000256" key="4">
    <source>
        <dbReference type="ARBA" id="ARBA00022692"/>
    </source>
</evidence>
<dbReference type="Ensembl" id="ENSAPLT00000044278.1">
    <property type="protein sequence ID" value="ENSAPLP00000023502.1"/>
    <property type="gene ID" value="ENSAPLG00000012250.2"/>
</dbReference>
<dbReference type="PANTHER" id="PTHR23310">
    <property type="entry name" value="ACYL-COA-BINDING PROTEIN, ACBP"/>
    <property type="match status" value="1"/>
</dbReference>
<keyword evidence="5" id="KW-1133">Transmembrane helix</keyword>
<keyword evidence="16" id="KW-1185">Reference proteome</keyword>
<name>A0A493TC97_ANAPP</name>
<dbReference type="FunFam" id="1.20.80.10:FF:000010">
    <property type="entry name" value="Acyl-CoA-binding domain-containing protein 5"/>
    <property type="match status" value="1"/>
</dbReference>
<evidence type="ECO:0000256" key="7">
    <source>
        <dbReference type="ARBA" id="ARBA00023054"/>
    </source>
</evidence>
<feature type="compositionally biased region" description="Basic and acidic residues" evidence="13">
    <location>
        <begin position="400"/>
        <end position="410"/>
    </location>
</feature>
<feature type="binding site" evidence="12">
    <location>
        <begin position="39"/>
        <end position="43"/>
    </location>
    <ligand>
        <name>an acyl-CoA</name>
        <dbReference type="ChEBI" id="CHEBI:58342"/>
    </ligand>
</feature>
<dbReference type="GO" id="GO:0006631">
    <property type="term" value="P:fatty acid metabolic process"/>
    <property type="evidence" value="ECO:0007669"/>
    <property type="project" value="TreeGrafter"/>
</dbReference>
<dbReference type="PRINTS" id="PR00689">
    <property type="entry name" value="ACOABINDINGP"/>
</dbReference>
<keyword evidence="6" id="KW-0072">Autophagy</keyword>
<evidence type="ECO:0000256" key="3">
    <source>
        <dbReference type="ARBA" id="ARBA00022448"/>
    </source>
</evidence>
<feature type="binding site" evidence="12">
    <location>
        <begin position="19"/>
        <end position="28"/>
    </location>
    <ligand>
        <name>an acyl-CoA</name>
        <dbReference type="ChEBI" id="CHEBI:58342"/>
    </ligand>
</feature>
<protein>
    <recommendedName>
        <fullName evidence="11">Acyl-CoA-binding domain-containing protein 5</fullName>
    </recommendedName>
</protein>
<keyword evidence="3 11" id="KW-0813">Transport</keyword>
<feature type="binding site" evidence="12">
    <location>
        <position position="65"/>
    </location>
    <ligand>
        <name>an acyl-CoA</name>
        <dbReference type="ChEBI" id="CHEBI:58342"/>
    </ligand>
</feature>
<reference evidence="15 16" key="1">
    <citation type="submission" date="2017-10" db="EMBL/GenBank/DDBJ databases">
        <title>A new Pekin duck reference genome.</title>
        <authorList>
            <person name="Hou Z.-C."/>
            <person name="Zhou Z.-K."/>
            <person name="Zhu F."/>
            <person name="Hou S.-S."/>
        </authorList>
    </citation>
    <scope>NUCLEOTIDE SEQUENCE [LARGE SCALE GENOMIC DNA]</scope>
</reference>
<accession>A0A493TC97</accession>
<dbReference type="InterPro" id="IPR022408">
    <property type="entry name" value="Acyl-CoA-binding_prot_CS"/>
</dbReference>
<dbReference type="Proteomes" id="UP000016666">
    <property type="component" value="Chromosome 2"/>
</dbReference>
<feature type="region of interest" description="Disordered" evidence="13">
    <location>
        <begin position="379"/>
        <end position="412"/>
    </location>
</feature>
<dbReference type="PROSITE" id="PS00880">
    <property type="entry name" value="ACB_1"/>
    <property type="match status" value="1"/>
</dbReference>
<dbReference type="InterPro" id="IPR016347">
    <property type="entry name" value="ACBD5"/>
</dbReference>
<feature type="compositionally biased region" description="Gly residues" evidence="13">
    <location>
        <begin position="389"/>
        <end position="399"/>
    </location>
</feature>
<dbReference type="GO" id="GO:0005654">
    <property type="term" value="C:nucleoplasm"/>
    <property type="evidence" value="ECO:0007669"/>
    <property type="project" value="Ensembl"/>
</dbReference>
<keyword evidence="4" id="KW-0812">Transmembrane</keyword>
<dbReference type="Pfam" id="PF00887">
    <property type="entry name" value="ACBP"/>
    <property type="match status" value="1"/>
</dbReference>
<proteinExistence type="inferred from homology"/>
<dbReference type="PANTHER" id="PTHR23310:SF6">
    <property type="entry name" value="ACYL-COA-BINDING DOMAIN-CONTAINING PROTEIN 5"/>
    <property type="match status" value="1"/>
</dbReference>
<evidence type="ECO:0000256" key="1">
    <source>
        <dbReference type="ARBA" id="ARBA00004167"/>
    </source>
</evidence>
<dbReference type="GeneTree" id="ENSGT00940000156350"/>
<feature type="binding site" evidence="12">
    <location>
        <position position="84"/>
    </location>
    <ligand>
        <name>an acyl-CoA</name>
        <dbReference type="ChEBI" id="CHEBI:58342"/>
    </ligand>
</feature>
<dbReference type="CDD" id="cd00435">
    <property type="entry name" value="ACBP"/>
    <property type="match status" value="1"/>
</dbReference>
<dbReference type="SUPFAM" id="SSF47027">
    <property type="entry name" value="Acyl-CoA binding protein"/>
    <property type="match status" value="1"/>
</dbReference>
<dbReference type="AlphaFoldDB" id="A0A493TC97"/>
<comment type="similarity">
    <text evidence="2">Belongs to the ATG37 family.</text>
</comment>
<keyword evidence="9" id="KW-0472">Membrane</keyword>
<dbReference type="GO" id="GO:0000425">
    <property type="term" value="P:pexophagy"/>
    <property type="evidence" value="ECO:0007669"/>
    <property type="project" value="Ensembl"/>
</dbReference>
<evidence type="ECO:0000313" key="15">
    <source>
        <dbReference type="Ensembl" id="ENSAPLP00000023502.1"/>
    </source>
</evidence>
<comment type="subcellular location">
    <subcellularLocation>
        <location evidence="1">Membrane</location>
        <topology evidence="1">Single-pass membrane protein</topology>
    </subcellularLocation>
</comment>
<feature type="region of interest" description="Disordered" evidence="13">
    <location>
        <begin position="241"/>
        <end position="273"/>
    </location>
</feature>
<dbReference type="Gene3D" id="1.20.80.10">
    <property type="match status" value="1"/>
</dbReference>